<gene>
    <name evidence="2" type="ORF">TeGR_g15142</name>
</gene>
<proteinExistence type="predicted"/>
<dbReference type="Proteomes" id="UP001165060">
    <property type="component" value="Unassembled WGS sequence"/>
</dbReference>
<feature type="compositionally biased region" description="Basic residues" evidence="1">
    <location>
        <begin position="293"/>
        <end position="306"/>
    </location>
</feature>
<feature type="compositionally biased region" description="Acidic residues" evidence="1">
    <location>
        <begin position="596"/>
        <end position="609"/>
    </location>
</feature>
<feature type="region of interest" description="Disordered" evidence="1">
    <location>
        <begin position="270"/>
        <end position="355"/>
    </location>
</feature>
<feature type="compositionally biased region" description="Basic and acidic residues" evidence="1">
    <location>
        <begin position="281"/>
        <end position="292"/>
    </location>
</feature>
<feature type="region of interest" description="Disordered" evidence="1">
    <location>
        <begin position="585"/>
        <end position="612"/>
    </location>
</feature>
<name>A0ABQ6N355_9STRA</name>
<accession>A0ABQ6N355</accession>
<sequence length="642" mass="71129">MWRPAPPSPSSTPGAQVLKVLHPPSFTSYATQPLFCSVVDPVLSVSVHSPAHTLSVVRSPKQTSPLATSVRVVFAAYIRSLTFDADVLISDVVKSSSSKKLKKLKKNDKANSMALNLSKNTRLLVDALDFGEGEKAASSRELRKTLDELFSERDWSSPASPDPSLSLYNLFPNASPVGRLISVLSQRLASLKTIPNMSALFTLFTARLREHFNSLEPIPNIDSVETLDGVWGGDEEGGVDLFQGILAQKIRMIQCCIAAKRESAVRAAAEAAAAKPAPPTVRDRSASEERFRADRKRIISRMKKTTIRAIKSRTDDPDPSPPSSDDDDEFHDASSAPPSPAHRHPSLTVPQRRNRVPPATIDMILQRKQMLSLLGDDREVLLMRLNEPMFKSDAQTFRYQNPGASWELFKRWIDTLPEYTDLDESILLKVEEIYDENEGVAVADQTPLFVSTEEEAEKALNYLESLPVNQLLAQVLSNVLSNAWFVLREAGGSGEIRDEKALHEIRRQIDDTLVCLQAEVEGRDVISEVAENVAVSQTLLDEIEKCCCAIFEYEEELSLRMSTLEKMGCVKPGFEEASRFIRRERASKRGGRGGAEDGDEEEVEGEDEPQTVQHVVEGQGGRLLMNCEEDGLCTWAVKIARA</sequence>
<dbReference type="EMBL" id="BRYB01002072">
    <property type="protein sequence ID" value="GMI39192.1"/>
    <property type="molecule type" value="Genomic_DNA"/>
</dbReference>
<dbReference type="InterPro" id="IPR045700">
    <property type="entry name" value="Rab3GAP1"/>
</dbReference>
<evidence type="ECO:0000313" key="2">
    <source>
        <dbReference type="EMBL" id="GMI39192.1"/>
    </source>
</evidence>
<organism evidence="2 3">
    <name type="scientific">Tetraparma gracilis</name>
    <dbReference type="NCBI Taxonomy" id="2962635"/>
    <lineage>
        <taxon>Eukaryota</taxon>
        <taxon>Sar</taxon>
        <taxon>Stramenopiles</taxon>
        <taxon>Ochrophyta</taxon>
        <taxon>Bolidophyceae</taxon>
        <taxon>Parmales</taxon>
        <taxon>Triparmaceae</taxon>
        <taxon>Tetraparma</taxon>
    </lineage>
</organism>
<comment type="caution">
    <text evidence="2">The sequence shown here is derived from an EMBL/GenBank/DDBJ whole genome shotgun (WGS) entry which is preliminary data.</text>
</comment>
<reference evidence="2 3" key="1">
    <citation type="journal article" date="2023" name="Commun. Biol.">
        <title>Genome analysis of Parmales, the sister group of diatoms, reveals the evolutionary specialization of diatoms from phago-mixotrophs to photoautotrophs.</title>
        <authorList>
            <person name="Ban H."/>
            <person name="Sato S."/>
            <person name="Yoshikawa S."/>
            <person name="Yamada K."/>
            <person name="Nakamura Y."/>
            <person name="Ichinomiya M."/>
            <person name="Sato N."/>
            <person name="Blanc-Mathieu R."/>
            <person name="Endo H."/>
            <person name="Kuwata A."/>
            <person name="Ogata H."/>
        </authorList>
    </citation>
    <scope>NUCLEOTIDE SEQUENCE [LARGE SCALE GENOMIC DNA]</scope>
</reference>
<dbReference type="PANTHER" id="PTHR21422:SF9">
    <property type="entry name" value="RAB3 GTPASE-ACTIVATING PROTEIN CATALYTIC SUBUNIT"/>
    <property type="match status" value="1"/>
</dbReference>
<evidence type="ECO:0000313" key="3">
    <source>
        <dbReference type="Proteomes" id="UP001165060"/>
    </source>
</evidence>
<evidence type="ECO:0000256" key="1">
    <source>
        <dbReference type="SAM" id="MobiDB-lite"/>
    </source>
</evidence>
<protein>
    <submittedName>
        <fullName evidence="2">Uncharacterized protein</fullName>
    </submittedName>
</protein>
<keyword evidence="3" id="KW-1185">Reference proteome</keyword>
<dbReference type="PANTHER" id="PTHR21422">
    <property type="entry name" value="RAB3 GTPASE-ACTIVATING PROTEIN CATALYTIC SUBUNIT"/>
    <property type="match status" value="1"/>
</dbReference>